<evidence type="ECO:0000256" key="7">
    <source>
        <dbReference type="ARBA" id="ARBA00022756"/>
    </source>
</evidence>
<dbReference type="PANTHER" id="PTHR13693:SF100">
    <property type="entry name" value="8-AMINO-7-OXONONANOATE SYNTHASE"/>
    <property type="match status" value="1"/>
</dbReference>
<evidence type="ECO:0000256" key="8">
    <source>
        <dbReference type="ARBA" id="ARBA00022898"/>
    </source>
</evidence>
<dbReference type="RefSeq" id="WP_134712854.1">
    <property type="nucleotide sequence ID" value="NZ_SDKM01000001.1"/>
</dbReference>
<dbReference type="InterPro" id="IPR050087">
    <property type="entry name" value="AON_synthase_class-II"/>
</dbReference>
<keyword evidence="8 12" id="KW-0663">Pyridoxal phosphate</keyword>
<evidence type="ECO:0000256" key="1">
    <source>
        <dbReference type="ARBA" id="ARBA00001933"/>
    </source>
</evidence>
<dbReference type="OrthoDB" id="9807157at2"/>
<evidence type="ECO:0000313" key="15">
    <source>
        <dbReference type="Proteomes" id="UP000295198"/>
    </source>
</evidence>
<dbReference type="InterPro" id="IPR015422">
    <property type="entry name" value="PyrdxlP-dep_Trfase_small"/>
</dbReference>
<keyword evidence="6" id="KW-0808">Transferase</keyword>
<dbReference type="PANTHER" id="PTHR13693">
    <property type="entry name" value="CLASS II AMINOTRANSFERASE/8-AMINO-7-OXONONANOATE SYNTHASE"/>
    <property type="match status" value="1"/>
</dbReference>
<evidence type="ECO:0000256" key="9">
    <source>
        <dbReference type="ARBA" id="ARBA00032610"/>
    </source>
</evidence>
<evidence type="ECO:0000256" key="12">
    <source>
        <dbReference type="RuleBase" id="RU003693"/>
    </source>
</evidence>
<dbReference type="InterPro" id="IPR015421">
    <property type="entry name" value="PyrdxlP-dep_Trfase_major"/>
</dbReference>
<keyword evidence="15" id="KW-1185">Reference proteome</keyword>
<comment type="subunit">
    <text evidence="4">Homodimer.</text>
</comment>
<dbReference type="GO" id="GO:0030170">
    <property type="term" value="F:pyridoxal phosphate binding"/>
    <property type="evidence" value="ECO:0007669"/>
    <property type="project" value="InterPro"/>
</dbReference>
<evidence type="ECO:0000256" key="3">
    <source>
        <dbReference type="ARBA" id="ARBA00010008"/>
    </source>
</evidence>
<evidence type="ECO:0000256" key="11">
    <source>
        <dbReference type="ARBA" id="ARBA00047715"/>
    </source>
</evidence>
<comment type="catalytic activity">
    <reaction evidence="11">
        <text>6-carboxyhexanoyl-[ACP] + L-alanine + H(+) = (8S)-8-amino-7-oxononanoate + holo-[ACP] + CO2</text>
        <dbReference type="Rhea" id="RHEA:42288"/>
        <dbReference type="Rhea" id="RHEA-COMP:9685"/>
        <dbReference type="Rhea" id="RHEA-COMP:9955"/>
        <dbReference type="ChEBI" id="CHEBI:15378"/>
        <dbReference type="ChEBI" id="CHEBI:16526"/>
        <dbReference type="ChEBI" id="CHEBI:57972"/>
        <dbReference type="ChEBI" id="CHEBI:64479"/>
        <dbReference type="ChEBI" id="CHEBI:78846"/>
        <dbReference type="ChEBI" id="CHEBI:149468"/>
        <dbReference type="EC" id="2.3.1.47"/>
    </reaction>
</comment>
<dbReference type="GO" id="GO:0009102">
    <property type="term" value="P:biotin biosynthetic process"/>
    <property type="evidence" value="ECO:0007669"/>
    <property type="project" value="UniProtKB-KW"/>
</dbReference>
<dbReference type="InterPro" id="IPR004839">
    <property type="entry name" value="Aminotransferase_I/II_large"/>
</dbReference>
<name>A0A4Q4ZKJ6_9ACTN</name>
<sequence length="379" mass="38959">MNTSWDDWFAERADARDAAGLTRSLVPHGPDEPVLDLAGNDYLGLARHPRVREAAAEAARTWGAGAGASRLVTGTLAVHTDLERALTDFLGWPAALVTSTGYHANLSVVTALADRSALVVSDAHIHASLIDAARLSRAEIVVVPHNDVDAVRAALTGADGRRALVLAESVYSVLGDAAPLAALVAACAEHDALLVVDEAHGLGLRGPHGDGLVRELGLAGHPNVVVTATLSKALGAQGGAVLGSPALVDHLVNTARPFIFDTALAPSPAAAALEALRVLREQPDLATLVHRRVAELGRALGVDDLPAGAVLSVPMPTPQVAVAAQAACLAHGVRVGCFRPPSVPDGVSRLRITVGAGLGDADWAQAVDVITRVVKEHTG</sequence>
<comment type="cofactor">
    <cofactor evidence="1 12">
        <name>pyridoxal 5'-phosphate</name>
        <dbReference type="ChEBI" id="CHEBI:597326"/>
    </cofactor>
</comment>
<evidence type="ECO:0000256" key="4">
    <source>
        <dbReference type="ARBA" id="ARBA00011738"/>
    </source>
</evidence>
<comment type="caution">
    <text evidence="14">The sequence shown here is derived from an EMBL/GenBank/DDBJ whole genome shotgun (WGS) entry which is preliminary data.</text>
</comment>
<reference evidence="14 15" key="1">
    <citation type="submission" date="2019-01" db="EMBL/GenBank/DDBJ databases">
        <title>Nocardioides guangzhouensis sp. nov., an actinobacterium isolated from soil.</title>
        <authorList>
            <person name="Fu Y."/>
            <person name="Cai Y."/>
            <person name="Lin Z."/>
            <person name="Chen P."/>
        </authorList>
    </citation>
    <scope>NUCLEOTIDE SEQUENCE [LARGE SCALE GENOMIC DNA]</scope>
    <source>
        <strain evidence="14 15">130</strain>
    </source>
</reference>
<dbReference type="Gene3D" id="3.90.1150.10">
    <property type="entry name" value="Aspartate Aminotransferase, domain 1"/>
    <property type="match status" value="1"/>
</dbReference>
<evidence type="ECO:0000313" key="14">
    <source>
        <dbReference type="EMBL" id="RYP88892.1"/>
    </source>
</evidence>
<dbReference type="EMBL" id="SDKM01000001">
    <property type="protein sequence ID" value="RYP88892.1"/>
    <property type="molecule type" value="Genomic_DNA"/>
</dbReference>
<dbReference type="InterPro" id="IPR001917">
    <property type="entry name" value="Aminotrans_II_pyridoxalP_BS"/>
</dbReference>
<protein>
    <recommendedName>
        <fullName evidence="5">8-amino-7-oxononanoate synthase</fullName>
        <ecNumber evidence="5">2.3.1.47</ecNumber>
    </recommendedName>
    <alternativeName>
        <fullName evidence="9">7-keto-8-amino-pelargonic acid synthase</fullName>
    </alternativeName>
    <alternativeName>
        <fullName evidence="10">8-amino-7-ketopelargonate synthase</fullName>
    </alternativeName>
</protein>
<evidence type="ECO:0000256" key="6">
    <source>
        <dbReference type="ARBA" id="ARBA00022679"/>
    </source>
</evidence>
<evidence type="ECO:0000256" key="2">
    <source>
        <dbReference type="ARBA" id="ARBA00004746"/>
    </source>
</evidence>
<gene>
    <name evidence="14" type="ORF">EKO23_00160</name>
</gene>
<evidence type="ECO:0000256" key="10">
    <source>
        <dbReference type="ARBA" id="ARBA00033381"/>
    </source>
</evidence>
<dbReference type="GO" id="GO:0008710">
    <property type="term" value="F:8-amino-7-oxononanoate synthase activity"/>
    <property type="evidence" value="ECO:0007669"/>
    <property type="project" value="UniProtKB-EC"/>
</dbReference>
<comment type="pathway">
    <text evidence="2">Cofactor biosynthesis; biotin biosynthesis.</text>
</comment>
<comment type="similarity">
    <text evidence="3">Belongs to the class-II pyridoxal-phosphate-dependent aminotransferase family. BioF subfamily.</text>
</comment>
<dbReference type="Proteomes" id="UP000295198">
    <property type="component" value="Unassembled WGS sequence"/>
</dbReference>
<feature type="domain" description="Aminotransferase class I/classII large" evidence="13">
    <location>
        <begin position="33"/>
        <end position="370"/>
    </location>
</feature>
<evidence type="ECO:0000259" key="13">
    <source>
        <dbReference type="Pfam" id="PF00155"/>
    </source>
</evidence>
<proteinExistence type="inferred from homology"/>
<dbReference type="InterPro" id="IPR015424">
    <property type="entry name" value="PyrdxlP-dep_Trfase"/>
</dbReference>
<dbReference type="EC" id="2.3.1.47" evidence="5"/>
<keyword evidence="7" id="KW-0093">Biotin biosynthesis</keyword>
<dbReference type="Pfam" id="PF00155">
    <property type="entry name" value="Aminotran_1_2"/>
    <property type="match status" value="1"/>
</dbReference>
<evidence type="ECO:0000256" key="5">
    <source>
        <dbReference type="ARBA" id="ARBA00013187"/>
    </source>
</evidence>
<dbReference type="PROSITE" id="PS00599">
    <property type="entry name" value="AA_TRANSFER_CLASS_2"/>
    <property type="match status" value="1"/>
</dbReference>
<dbReference type="AlphaFoldDB" id="A0A4Q4ZKJ6"/>
<dbReference type="Gene3D" id="3.40.640.10">
    <property type="entry name" value="Type I PLP-dependent aspartate aminotransferase-like (Major domain)"/>
    <property type="match status" value="1"/>
</dbReference>
<dbReference type="SUPFAM" id="SSF53383">
    <property type="entry name" value="PLP-dependent transferases"/>
    <property type="match status" value="1"/>
</dbReference>
<organism evidence="14 15">
    <name type="scientific">Nocardioides guangzhouensis</name>
    <dbReference type="NCBI Taxonomy" id="2497878"/>
    <lineage>
        <taxon>Bacteria</taxon>
        <taxon>Bacillati</taxon>
        <taxon>Actinomycetota</taxon>
        <taxon>Actinomycetes</taxon>
        <taxon>Propionibacteriales</taxon>
        <taxon>Nocardioidaceae</taxon>
        <taxon>Nocardioides</taxon>
    </lineage>
</organism>
<accession>A0A4Q4ZKJ6</accession>